<dbReference type="EMBL" id="VZUQ01000014">
    <property type="protein sequence ID" value="KAB1185680.1"/>
    <property type="molecule type" value="Genomic_DNA"/>
</dbReference>
<accession>A0AAD3WYR9</accession>
<reference evidence="1 2" key="1">
    <citation type="submission" date="2019-09" db="EMBL/GenBank/DDBJ databases">
        <title>Photobacterium damselae subsp. damselae CDC-2227-81, a human clinical isolate.</title>
        <authorList>
            <person name="Osorio C.R."/>
        </authorList>
    </citation>
    <scope>NUCLEOTIDE SEQUENCE [LARGE SCALE GENOMIC DNA]</scope>
    <source>
        <strain evidence="1 2">CDC-2227-81</strain>
    </source>
</reference>
<gene>
    <name evidence="1" type="ORF">F6450_00895</name>
</gene>
<dbReference type="AlphaFoldDB" id="A0AAD3WYR9"/>
<comment type="caution">
    <text evidence="1">The sequence shown here is derived from an EMBL/GenBank/DDBJ whole genome shotgun (WGS) entry which is preliminary data.</text>
</comment>
<proteinExistence type="predicted"/>
<protein>
    <submittedName>
        <fullName evidence="1">Uncharacterized protein</fullName>
    </submittedName>
</protein>
<dbReference type="RefSeq" id="WP_106340400.1">
    <property type="nucleotide sequence ID" value="NZ_PVXI01000106.1"/>
</dbReference>
<dbReference type="Proteomes" id="UP000480943">
    <property type="component" value="Unassembled WGS sequence"/>
</dbReference>
<sequence length="78" mass="8690">MGWLILAIVIYGMYRVQADANYIRSHRSSDINKQEDAASKLISNGYGDVTGSTPVPTGLSTIRNYDLSDVDNFDQYIN</sequence>
<name>A0AAD3WYR9_PHODD</name>
<evidence type="ECO:0000313" key="1">
    <source>
        <dbReference type="EMBL" id="KAB1185680.1"/>
    </source>
</evidence>
<organism evidence="1 2">
    <name type="scientific">Photobacterium damselae subsp. damselae</name>
    <name type="common">Listonella damsela</name>
    <dbReference type="NCBI Taxonomy" id="85581"/>
    <lineage>
        <taxon>Bacteria</taxon>
        <taxon>Pseudomonadati</taxon>
        <taxon>Pseudomonadota</taxon>
        <taxon>Gammaproteobacteria</taxon>
        <taxon>Vibrionales</taxon>
        <taxon>Vibrionaceae</taxon>
        <taxon>Photobacterium</taxon>
    </lineage>
</organism>
<evidence type="ECO:0000313" key="2">
    <source>
        <dbReference type="Proteomes" id="UP000480943"/>
    </source>
</evidence>